<dbReference type="Proteomes" id="UP001140206">
    <property type="component" value="Chromosome 3"/>
</dbReference>
<evidence type="ECO:0000313" key="8">
    <source>
        <dbReference type="Proteomes" id="UP001140206"/>
    </source>
</evidence>
<comment type="subunit">
    <text evidence="4">Part of a SCF (SKP1-cullin-F-box) protein ligase complex.</text>
</comment>
<dbReference type="GO" id="GO:0006511">
    <property type="term" value="P:ubiquitin-dependent protein catabolic process"/>
    <property type="evidence" value="ECO:0007669"/>
    <property type="project" value="InterPro"/>
</dbReference>
<dbReference type="InterPro" id="IPR036296">
    <property type="entry name" value="SKP1-like_dim_sf"/>
</dbReference>
<evidence type="ECO:0000259" key="6">
    <source>
        <dbReference type="Pfam" id="PF03931"/>
    </source>
</evidence>
<evidence type="ECO:0000256" key="2">
    <source>
        <dbReference type="ARBA" id="ARBA00009993"/>
    </source>
</evidence>
<evidence type="ECO:0000256" key="4">
    <source>
        <dbReference type="PIRNR" id="PIRNR028729"/>
    </source>
</evidence>
<dbReference type="SUPFAM" id="SSF81382">
    <property type="entry name" value="Skp1 dimerisation domain-like"/>
    <property type="match status" value="1"/>
</dbReference>
<dbReference type="Pfam" id="PF01466">
    <property type="entry name" value="Skp1"/>
    <property type="match status" value="1"/>
</dbReference>
<dbReference type="InterPro" id="IPR011333">
    <property type="entry name" value="SKP1/BTB/POZ_sf"/>
</dbReference>
<comment type="function">
    <text evidence="4">Involved in ubiquitination and subsequent proteasomal degradation of target proteins. Together with CUL1, RBX1 and a F-box protein, it forms a SCF E3 ubiquitin ligase complex. The functional specificity of this complex depends on the type of F-box protein. In the SCF complex, it serves as an adapter that links the F-box protein to CUL1.</text>
</comment>
<dbReference type="SUPFAM" id="SSF54695">
    <property type="entry name" value="POZ domain"/>
    <property type="match status" value="1"/>
</dbReference>
<sequence length="165" mass="18761">MATTNEGQKVSLKSSDGEVFDVDLAVAKKSGTIARWLESEEEEKDPDGFIPIQNVKGSVLALVIDYCKNHVVEKEVEYGFKSKSDLDLFDENFMEVDQKTIFDLIQAANYLDIKGLLDLCCRTVADMMKQKSIEQIRDTFNIKNDYTKEEEAEIKAESAWAFEKN</sequence>
<feature type="domain" description="SKP1 component dimerisation" evidence="5">
    <location>
        <begin position="114"/>
        <end position="161"/>
    </location>
</feature>
<evidence type="ECO:0000259" key="5">
    <source>
        <dbReference type="Pfam" id="PF01466"/>
    </source>
</evidence>
<keyword evidence="8" id="KW-1185">Reference proteome</keyword>
<evidence type="ECO:0000256" key="1">
    <source>
        <dbReference type="ARBA" id="ARBA00004906"/>
    </source>
</evidence>
<dbReference type="InterPro" id="IPR001232">
    <property type="entry name" value="SKP1-like"/>
</dbReference>
<gene>
    <name evidence="7" type="ORF">LUZ62_059616</name>
</gene>
<dbReference type="SMART" id="SM00512">
    <property type="entry name" value="Skp1"/>
    <property type="match status" value="1"/>
</dbReference>
<dbReference type="PANTHER" id="PTHR11165">
    <property type="entry name" value="SKP1"/>
    <property type="match status" value="1"/>
</dbReference>
<dbReference type="GO" id="GO:0016567">
    <property type="term" value="P:protein ubiquitination"/>
    <property type="evidence" value="ECO:0007669"/>
    <property type="project" value="UniProtKB-UniRule"/>
</dbReference>
<evidence type="ECO:0000313" key="7">
    <source>
        <dbReference type="EMBL" id="KAJ4775359.1"/>
    </source>
</evidence>
<dbReference type="InterPro" id="IPR016897">
    <property type="entry name" value="SKP1"/>
</dbReference>
<dbReference type="CDD" id="cd18322">
    <property type="entry name" value="BTB_POZ_SKP1"/>
    <property type="match status" value="1"/>
</dbReference>
<comment type="similarity">
    <text evidence="2 4">Belongs to the SKP1 family.</text>
</comment>
<comment type="caution">
    <text evidence="7">The sequence shown here is derived from an EMBL/GenBank/DDBJ whole genome shotgun (WGS) entry which is preliminary data.</text>
</comment>
<name>A0AAV8E7L1_9POAL</name>
<dbReference type="GO" id="GO:0009867">
    <property type="term" value="P:jasmonic acid mediated signaling pathway"/>
    <property type="evidence" value="ECO:0007669"/>
    <property type="project" value="UniProtKB-ARBA"/>
</dbReference>
<protein>
    <recommendedName>
        <fullName evidence="4">SKP1-like protein</fullName>
    </recommendedName>
</protein>
<dbReference type="PIRSF" id="PIRSF028729">
    <property type="entry name" value="E3_ubiquit_lig_SCF_Skp"/>
    <property type="match status" value="1"/>
</dbReference>
<dbReference type="InterPro" id="IPR016072">
    <property type="entry name" value="Skp1_comp_dimer"/>
</dbReference>
<dbReference type="Pfam" id="PF03931">
    <property type="entry name" value="Skp1_POZ"/>
    <property type="match status" value="1"/>
</dbReference>
<keyword evidence="3 4" id="KW-0833">Ubl conjugation pathway</keyword>
<dbReference type="AlphaFoldDB" id="A0AAV8E7L1"/>
<dbReference type="InterPro" id="IPR016073">
    <property type="entry name" value="Skp1_comp_POZ"/>
</dbReference>
<reference evidence="7" key="1">
    <citation type="submission" date="2022-08" db="EMBL/GenBank/DDBJ databases">
        <authorList>
            <person name="Marques A."/>
        </authorList>
    </citation>
    <scope>NUCLEOTIDE SEQUENCE</scope>
    <source>
        <strain evidence="7">RhyPub2mFocal</strain>
        <tissue evidence="7">Leaves</tissue>
    </source>
</reference>
<evidence type="ECO:0000256" key="3">
    <source>
        <dbReference type="ARBA" id="ARBA00022786"/>
    </source>
</evidence>
<accession>A0AAV8E7L1</accession>
<dbReference type="EMBL" id="JAMFTS010000003">
    <property type="protein sequence ID" value="KAJ4775359.1"/>
    <property type="molecule type" value="Genomic_DNA"/>
</dbReference>
<dbReference type="Gene3D" id="3.30.710.10">
    <property type="entry name" value="Potassium Channel Kv1.1, Chain A"/>
    <property type="match status" value="1"/>
</dbReference>
<feature type="domain" description="SKP1 component POZ" evidence="6">
    <location>
        <begin position="9"/>
        <end position="71"/>
    </location>
</feature>
<proteinExistence type="inferred from homology"/>
<comment type="pathway">
    <text evidence="1 4">Protein modification; protein ubiquitination.</text>
</comment>
<organism evidence="7 8">
    <name type="scientific">Rhynchospora pubera</name>
    <dbReference type="NCBI Taxonomy" id="906938"/>
    <lineage>
        <taxon>Eukaryota</taxon>
        <taxon>Viridiplantae</taxon>
        <taxon>Streptophyta</taxon>
        <taxon>Embryophyta</taxon>
        <taxon>Tracheophyta</taxon>
        <taxon>Spermatophyta</taxon>
        <taxon>Magnoliopsida</taxon>
        <taxon>Liliopsida</taxon>
        <taxon>Poales</taxon>
        <taxon>Cyperaceae</taxon>
        <taxon>Cyperoideae</taxon>
        <taxon>Rhynchosporeae</taxon>
        <taxon>Rhynchospora</taxon>
    </lineage>
</organism>
<dbReference type="FunFam" id="3.30.710.10:FF:000026">
    <property type="entry name" value="E3 ubiquitin ligase complex SCF subunit"/>
    <property type="match status" value="1"/>
</dbReference>